<evidence type="ECO:0000313" key="2">
    <source>
        <dbReference type="RefSeq" id="XP_065660111.1"/>
    </source>
</evidence>
<accession>A0ABM4CEK0</accession>
<dbReference type="PANTHER" id="PTHR15633">
    <property type="entry name" value="NUCLEOLAR PROTEIN 11"/>
    <property type="match status" value="1"/>
</dbReference>
<dbReference type="InterPro" id="IPR042859">
    <property type="entry name" value="NOL11"/>
</dbReference>
<evidence type="ECO:0000313" key="1">
    <source>
        <dbReference type="Proteomes" id="UP001652625"/>
    </source>
</evidence>
<sequence length="394" mass="45326">MQEEKMSDNGNEFNESLLSLMKKKFTRISMLVNHINSDTCSMKVFYLCICCVILGIKSLSLNNHGLQKMSLFFSLTSDIKSADVYMLQVPKKTESCWTSPLTLVKEKKQDINKFRSLTEFADHISLSLKCKTVSQKRKHSNSAYVPENKCKDKNSNAPVSNTPSLYNEVLIEAALKRCLADKAFWSEAGLVSLIENCFITQRLRDTMLELILKYHFVEVFQVIKKCKLVLTSKQIVAVLKFLLSLYVKQDLTYQSKIMQDELSSVMHLDFDEVTMRSHLKSLSTNEASIFLSFLVAVLKDCSTAVKANDLIFHKHSEATVLKWIDSLLSAHLLSFIVSTTFFPMVEELRQLIAMQRRFHRDIGSLRPYFVFREKRITLAAKRKDKSYSFENILI</sequence>
<protein>
    <submittedName>
        <fullName evidence="2">Uncharacterized protein LOC100199139 isoform X2</fullName>
    </submittedName>
</protein>
<dbReference type="PANTHER" id="PTHR15633:SF2">
    <property type="entry name" value="NUCLEOLAR PROTEIN 11"/>
    <property type="match status" value="1"/>
</dbReference>
<organism evidence="1 2">
    <name type="scientific">Hydra vulgaris</name>
    <name type="common">Hydra</name>
    <name type="synonym">Hydra attenuata</name>
    <dbReference type="NCBI Taxonomy" id="6087"/>
    <lineage>
        <taxon>Eukaryota</taxon>
        <taxon>Metazoa</taxon>
        <taxon>Cnidaria</taxon>
        <taxon>Hydrozoa</taxon>
        <taxon>Hydroidolina</taxon>
        <taxon>Anthoathecata</taxon>
        <taxon>Aplanulata</taxon>
        <taxon>Hydridae</taxon>
        <taxon>Hydra</taxon>
    </lineage>
</organism>
<name>A0ABM4CEK0_HYDVU</name>
<dbReference type="RefSeq" id="XP_065660111.1">
    <property type="nucleotide sequence ID" value="XM_065804039.1"/>
</dbReference>
<dbReference type="Proteomes" id="UP001652625">
    <property type="component" value="Chromosome 08"/>
</dbReference>
<dbReference type="GeneID" id="100199139"/>
<gene>
    <name evidence="2" type="primary">LOC100199139</name>
</gene>
<reference evidence="2" key="1">
    <citation type="submission" date="2025-08" db="UniProtKB">
        <authorList>
            <consortium name="RefSeq"/>
        </authorList>
    </citation>
    <scope>IDENTIFICATION</scope>
</reference>
<proteinExistence type="predicted"/>
<keyword evidence="1" id="KW-1185">Reference proteome</keyword>